<dbReference type="EMBL" id="GBRH01265300">
    <property type="protein sequence ID" value="JAD32595.1"/>
    <property type="molecule type" value="Transcribed_RNA"/>
</dbReference>
<name>A0A0A8Z7A5_ARUDO</name>
<organism evidence="1">
    <name type="scientific">Arundo donax</name>
    <name type="common">Giant reed</name>
    <name type="synonym">Donax arundinaceus</name>
    <dbReference type="NCBI Taxonomy" id="35708"/>
    <lineage>
        <taxon>Eukaryota</taxon>
        <taxon>Viridiplantae</taxon>
        <taxon>Streptophyta</taxon>
        <taxon>Embryophyta</taxon>
        <taxon>Tracheophyta</taxon>
        <taxon>Spermatophyta</taxon>
        <taxon>Magnoliopsida</taxon>
        <taxon>Liliopsida</taxon>
        <taxon>Poales</taxon>
        <taxon>Poaceae</taxon>
        <taxon>PACMAD clade</taxon>
        <taxon>Arundinoideae</taxon>
        <taxon>Arundineae</taxon>
        <taxon>Arundo</taxon>
    </lineage>
</organism>
<sequence>MYFLARLSLSHLNSGEKRPMLTNQEPLNLPSLAVITH</sequence>
<reference evidence="1" key="1">
    <citation type="submission" date="2014-09" db="EMBL/GenBank/DDBJ databases">
        <authorList>
            <person name="Magalhaes I.L.F."/>
            <person name="Oliveira U."/>
            <person name="Santos F.R."/>
            <person name="Vidigal T.H.D.A."/>
            <person name="Brescovit A.D."/>
            <person name="Santos A.J."/>
        </authorList>
    </citation>
    <scope>NUCLEOTIDE SEQUENCE</scope>
    <source>
        <tissue evidence="1">Shoot tissue taken approximately 20 cm above the soil surface</tissue>
    </source>
</reference>
<protein>
    <submittedName>
        <fullName evidence="1">Uncharacterized protein</fullName>
    </submittedName>
</protein>
<reference evidence="1" key="2">
    <citation type="journal article" date="2015" name="Data Brief">
        <title>Shoot transcriptome of the giant reed, Arundo donax.</title>
        <authorList>
            <person name="Barrero R.A."/>
            <person name="Guerrero F.D."/>
            <person name="Moolhuijzen P."/>
            <person name="Goolsby J.A."/>
            <person name="Tidwell J."/>
            <person name="Bellgard S.E."/>
            <person name="Bellgard M.I."/>
        </authorList>
    </citation>
    <scope>NUCLEOTIDE SEQUENCE</scope>
    <source>
        <tissue evidence="1">Shoot tissue taken approximately 20 cm above the soil surface</tissue>
    </source>
</reference>
<dbReference type="AlphaFoldDB" id="A0A0A8Z7A5"/>
<evidence type="ECO:0000313" key="1">
    <source>
        <dbReference type="EMBL" id="JAD32595.1"/>
    </source>
</evidence>
<proteinExistence type="predicted"/>
<accession>A0A0A8Z7A5</accession>